<dbReference type="SUPFAM" id="SSF52540">
    <property type="entry name" value="P-loop containing nucleoside triphosphate hydrolases"/>
    <property type="match status" value="1"/>
</dbReference>
<dbReference type="PANTHER" id="PTHR42781:SF4">
    <property type="entry name" value="SPERMIDINE_PUTRESCINE IMPORT ATP-BINDING PROTEIN POTA"/>
    <property type="match status" value="1"/>
</dbReference>
<reference evidence="6 7" key="1">
    <citation type="submission" date="2020-08" db="EMBL/GenBank/DDBJ databases">
        <title>Genomic Encyclopedia of Type Strains, Phase IV (KMG-IV): sequencing the most valuable type-strain genomes for metagenomic binning, comparative biology and taxonomic classification.</title>
        <authorList>
            <person name="Goeker M."/>
        </authorList>
    </citation>
    <scope>NUCLEOTIDE SEQUENCE [LARGE SCALE GENOMIC DNA]</scope>
    <source>
        <strain evidence="6 7">DSM 103737</strain>
    </source>
</reference>
<dbReference type="SMART" id="SM00382">
    <property type="entry name" value="AAA"/>
    <property type="match status" value="1"/>
</dbReference>
<evidence type="ECO:0000256" key="2">
    <source>
        <dbReference type="ARBA" id="ARBA00022448"/>
    </source>
</evidence>
<evidence type="ECO:0000256" key="3">
    <source>
        <dbReference type="ARBA" id="ARBA00022741"/>
    </source>
</evidence>
<dbReference type="InterPro" id="IPR050093">
    <property type="entry name" value="ABC_SmlMolc_Importer"/>
</dbReference>
<dbReference type="InterPro" id="IPR008995">
    <property type="entry name" value="Mo/tungstate-bd_C_term_dom"/>
</dbReference>
<keyword evidence="4 6" id="KW-0067">ATP-binding</keyword>
<dbReference type="InterPro" id="IPR003593">
    <property type="entry name" value="AAA+_ATPase"/>
</dbReference>
<dbReference type="Proteomes" id="UP000577362">
    <property type="component" value="Unassembled WGS sequence"/>
</dbReference>
<dbReference type="InterPro" id="IPR003439">
    <property type="entry name" value="ABC_transporter-like_ATP-bd"/>
</dbReference>
<evidence type="ECO:0000313" key="6">
    <source>
        <dbReference type="EMBL" id="MBB4015773.1"/>
    </source>
</evidence>
<comment type="similarity">
    <text evidence="1">Belongs to the ABC transporter superfamily.</text>
</comment>
<keyword evidence="2" id="KW-0813">Transport</keyword>
<comment type="caution">
    <text evidence="6">The sequence shown here is derived from an EMBL/GenBank/DDBJ whole genome shotgun (WGS) entry which is preliminary data.</text>
</comment>
<dbReference type="GO" id="GO:0022857">
    <property type="term" value="F:transmembrane transporter activity"/>
    <property type="evidence" value="ECO:0007669"/>
    <property type="project" value="InterPro"/>
</dbReference>
<gene>
    <name evidence="6" type="ORF">GGR16_000779</name>
</gene>
<dbReference type="GO" id="GO:0015697">
    <property type="term" value="P:quaternary ammonium group transport"/>
    <property type="evidence" value="ECO:0007669"/>
    <property type="project" value="UniProtKB-ARBA"/>
</dbReference>
<dbReference type="PROSITE" id="PS50893">
    <property type="entry name" value="ABC_TRANSPORTER_2"/>
    <property type="match status" value="1"/>
</dbReference>
<dbReference type="Gene3D" id="2.40.50.100">
    <property type="match status" value="1"/>
</dbReference>
<evidence type="ECO:0000313" key="7">
    <source>
        <dbReference type="Proteomes" id="UP000577362"/>
    </source>
</evidence>
<dbReference type="RefSeq" id="WP_019400917.1">
    <property type="nucleotide sequence ID" value="NZ_JACIEN010000001.1"/>
</dbReference>
<dbReference type="FunFam" id="3.40.50.300:FF:000425">
    <property type="entry name" value="Probable ABC transporter, ATP-binding subunit"/>
    <property type="match status" value="1"/>
</dbReference>
<feature type="domain" description="ABC transporter" evidence="5">
    <location>
        <begin position="19"/>
        <end position="249"/>
    </location>
</feature>
<keyword evidence="3" id="KW-0547">Nucleotide-binding</keyword>
<dbReference type="PANTHER" id="PTHR42781">
    <property type="entry name" value="SPERMIDINE/PUTRESCINE IMPORT ATP-BINDING PROTEIN POTA"/>
    <property type="match status" value="1"/>
</dbReference>
<dbReference type="InterPro" id="IPR013611">
    <property type="entry name" value="Transp-assoc_OB_typ2"/>
</dbReference>
<dbReference type="EMBL" id="JACIEN010000001">
    <property type="protein sequence ID" value="MBB4015773.1"/>
    <property type="molecule type" value="Genomic_DNA"/>
</dbReference>
<evidence type="ECO:0000259" key="5">
    <source>
        <dbReference type="PROSITE" id="PS50893"/>
    </source>
</evidence>
<dbReference type="GO" id="GO:0005524">
    <property type="term" value="F:ATP binding"/>
    <property type="evidence" value="ECO:0007669"/>
    <property type="project" value="UniProtKB-KW"/>
</dbReference>
<dbReference type="SUPFAM" id="SSF50331">
    <property type="entry name" value="MOP-like"/>
    <property type="match status" value="1"/>
</dbReference>
<evidence type="ECO:0000256" key="4">
    <source>
        <dbReference type="ARBA" id="ARBA00022840"/>
    </source>
</evidence>
<proteinExistence type="inferred from homology"/>
<dbReference type="InterPro" id="IPR017871">
    <property type="entry name" value="ABC_transporter-like_CS"/>
</dbReference>
<dbReference type="GO" id="GO:0043190">
    <property type="term" value="C:ATP-binding cassette (ABC) transporter complex"/>
    <property type="evidence" value="ECO:0007669"/>
    <property type="project" value="InterPro"/>
</dbReference>
<dbReference type="Pfam" id="PF00005">
    <property type="entry name" value="ABC_tran"/>
    <property type="match status" value="1"/>
</dbReference>
<accession>A0A840BT61</accession>
<dbReference type="GO" id="GO:0016887">
    <property type="term" value="F:ATP hydrolysis activity"/>
    <property type="evidence" value="ECO:0007669"/>
    <property type="project" value="InterPro"/>
</dbReference>
<dbReference type="AlphaFoldDB" id="A0A840BT61"/>
<dbReference type="Gene3D" id="3.40.50.300">
    <property type="entry name" value="P-loop containing nucleotide triphosphate hydrolases"/>
    <property type="match status" value="1"/>
</dbReference>
<protein>
    <submittedName>
        <fullName evidence="6">Spermidine/putrescine ABC transporter ATP-binding subunit</fullName>
    </submittedName>
</protein>
<evidence type="ECO:0000256" key="1">
    <source>
        <dbReference type="ARBA" id="ARBA00005417"/>
    </source>
</evidence>
<dbReference type="Pfam" id="PF08402">
    <property type="entry name" value="TOBE_2"/>
    <property type="match status" value="1"/>
</dbReference>
<name>A0A840BT61_9HYPH</name>
<organism evidence="6 7">
    <name type="scientific">Chelatococcus caeni</name>
    <dbReference type="NCBI Taxonomy" id="1348468"/>
    <lineage>
        <taxon>Bacteria</taxon>
        <taxon>Pseudomonadati</taxon>
        <taxon>Pseudomonadota</taxon>
        <taxon>Alphaproteobacteria</taxon>
        <taxon>Hyphomicrobiales</taxon>
        <taxon>Chelatococcaceae</taxon>
        <taxon>Chelatococcus</taxon>
    </lineage>
</organism>
<dbReference type="PROSITE" id="PS00211">
    <property type="entry name" value="ABC_TRANSPORTER_1"/>
    <property type="match status" value="1"/>
</dbReference>
<sequence>MTQATLKAQSSVTAGEPGLRLRDVRKSFGSVAALQPTSFDVPAGTLCSLLGPSGCGKTTTLRIVAGFELPDAGQVLIRGEDRTYDPPQRRKLGMVFQNYSLFPHMTVAQNVAFGLRMARVNRAETEARTRRMLDIVHLPQHADRYPHQLSGGQQQRVALARSLVTEPSMLLLDEPLGALDKNLREQMQFEIRQLQREIGITTLLVTHDQEEALTMSDMIVVMDRGRILQAGSPTEVYEHPRTRFVSEFLGTSNIIACTVAGVEGGGLRLRLPGDAGSGFFVADAPARPAGSTALVAIRPEHLRIAPATQAGADEPRATVSGHVFRGAAHVFQLKRPGLDRPLMAYRQITGPVGETVLPVGAEVGLSWLPGTARLLEDEPVREGAA</sequence>
<keyword evidence="7" id="KW-1185">Reference proteome</keyword>
<dbReference type="InterPro" id="IPR027417">
    <property type="entry name" value="P-loop_NTPase"/>
</dbReference>